<dbReference type="PANTHER" id="PTHR13833:SF71">
    <property type="entry name" value="NHL DOMAIN-CONTAINING PROTEIN"/>
    <property type="match status" value="1"/>
</dbReference>
<comment type="caution">
    <text evidence="1">The sequence shown here is derived from an EMBL/GenBank/DDBJ whole genome shotgun (WGS) entry which is preliminary data.</text>
</comment>
<evidence type="ECO:0000313" key="2">
    <source>
        <dbReference type="Proteomes" id="UP000285190"/>
    </source>
</evidence>
<dbReference type="AlphaFoldDB" id="A0A418WZ21"/>
<dbReference type="Proteomes" id="UP000285190">
    <property type="component" value="Unassembled WGS sequence"/>
</dbReference>
<organism evidence="1 2">
    <name type="scientific">Noviherbaspirillum cavernae</name>
    <dbReference type="NCBI Taxonomy" id="2320862"/>
    <lineage>
        <taxon>Bacteria</taxon>
        <taxon>Pseudomonadati</taxon>
        <taxon>Pseudomonadota</taxon>
        <taxon>Betaproteobacteria</taxon>
        <taxon>Burkholderiales</taxon>
        <taxon>Oxalobacteraceae</taxon>
        <taxon>Noviherbaspirillum</taxon>
    </lineage>
</organism>
<accession>A0A418WZ21</accession>
<keyword evidence="2" id="KW-1185">Reference proteome</keyword>
<sequence length="681" mass="71552">MAGIITGFGDVDGNGAEARFGTPDQMVVDKSGNVIVAERWASRLKRITPAGEVSTLATQMQVCGPSDTDPNIARYCAIDSLALDNEGNVFFADDFTLKKWSASGKLTVVAGGGTDTSANTSALALKLGRVAGLLVDPSGNIYVSEGDNFVVRRISPNGQVTTIAGKYQTRGFADGQGADVLFFGPGPMTFDPSGNIYILDVGKIPAVGGGPASALVRKMTPSGTVTTLAGKYLQHGYLDGAGSAARFDMPTAIAADTVGNLYIADPENNAIRRMTPEGIVSTVIRDTSQFDTPHGMNYHLDRGSYDSFEPFGLVLDKAGNLVFSDPNRSFIGKVENNGTYSVLAGAPWDAAQFPLDGGPVDLIASADGLQWDPSDSTLLLLVNSGSDPSGYSSTKAISRKVALDGGFSTLPRDPNGIRTDYTGTTQRQFSQTGGFVGWGWNYVQLGIPNAQGLYSTTMIAGKIDGSIQENFRYQTDIDGPGKDAQFSHIYAAAADKDGNVYVSQTNRSVIRKIDTNGVVSIFAGVAGVKGNIDGQGVQALFNEPRNLVTGPDGSLFVYDSANNNIRKITPSGVVTTVLTSAASYGVAYNGGYVEPVASMVVDSEGNLYVADEYSTIIRKVTPSGKIVAVADTGTRRGIHLGSNAPSFNPPRAMTLIGPNTLAILCQYAILTVKSPLIGRPQ</sequence>
<proteinExistence type="predicted"/>
<dbReference type="Gene3D" id="2.120.10.30">
    <property type="entry name" value="TolB, C-terminal domain"/>
    <property type="match status" value="5"/>
</dbReference>
<dbReference type="PANTHER" id="PTHR13833">
    <property type="match status" value="1"/>
</dbReference>
<gene>
    <name evidence="1" type="ORF">D3870_04865</name>
</gene>
<protein>
    <recommendedName>
        <fullName evidence="3">SMP-30/Gluconolactonase/LRE-like region domain-containing protein</fullName>
    </recommendedName>
</protein>
<name>A0A418WZ21_9BURK</name>
<evidence type="ECO:0000313" key="1">
    <source>
        <dbReference type="EMBL" id="RJG05442.1"/>
    </source>
</evidence>
<dbReference type="InterPro" id="IPR011042">
    <property type="entry name" value="6-blade_b-propeller_TolB-like"/>
</dbReference>
<evidence type="ECO:0008006" key="3">
    <source>
        <dbReference type="Google" id="ProtNLM"/>
    </source>
</evidence>
<dbReference type="EMBL" id="QYUN01000002">
    <property type="protein sequence ID" value="RJG05442.1"/>
    <property type="molecule type" value="Genomic_DNA"/>
</dbReference>
<reference evidence="1 2" key="1">
    <citation type="submission" date="2018-09" db="EMBL/GenBank/DDBJ databases">
        <authorList>
            <person name="Zhu H."/>
        </authorList>
    </citation>
    <scope>NUCLEOTIDE SEQUENCE [LARGE SCALE GENOMIC DNA]</scope>
    <source>
        <strain evidence="1 2">K2R10-39</strain>
    </source>
</reference>
<dbReference type="SUPFAM" id="SSF101898">
    <property type="entry name" value="NHL repeat"/>
    <property type="match status" value="3"/>
</dbReference>